<dbReference type="Proteomes" id="UP000010367">
    <property type="component" value="Chromosome"/>
</dbReference>
<protein>
    <submittedName>
        <fullName evidence="1">Uncharacterized protein</fullName>
    </submittedName>
</protein>
<reference evidence="1 2" key="1">
    <citation type="submission" date="2012-06" db="EMBL/GenBank/DDBJ databases">
        <title>Finished chromosome of genome of Oscillatoria acuminata PCC 6304.</title>
        <authorList>
            <consortium name="US DOE Joint Genome Institute"/>
            <person name="Gugger M."/>
            <person name="Coursin T."/>
            <person name="Rippka R."/>
            <person name="Tandeau De Marsac N."/>
            <person name="Huntemann M."/>
            <person name="Wei C.-L."/>
            <person name="Han J."/>
            <person name="Detter J.C."/>
            <person name="Han C."/>
            <person name="Tapia R."/>
            <person name="Davenport K."/>
            <person name="Daligault H."/>
            <person name="Erkkila T."/>
            <person name="Gu W."/>
            <person name="Munk A.C.C."/>
            <person name="Teshima H."/>
            <person name="Xu Y."/>
            <person name="Chain P."/>
            <person name="Chen A."/>
            <person name="Krypides N."/>
            <person name="Mavromatis K."/>
            <person name="Markowitz V."/>
            <person name="Szeto E."/>
            <person name="Ivanova N."/>
            <person name="Mikhailova N."/>
            <person name="Ovchinnikova G."/>
            <person name="Pagani I."/>
            <person name="Pati A."/>
            <person name="Goodwin L."/>
            <person name="Peters L."/>
            <person name="Pitluck S."/>
            <person name="Woyke T."/>
            <person name="Kerfeld C."/>
        </authorList>
    </citation>
    <scope>NUCLEOTIDE SEQUENCE [LARGE SCALE GENOMIC DNA]</scope>
    <source>
        <strain evidence="1 2">PCC 6304</strain>
    </source>
</reference>
<dbReference type="HOGENOM" id="CLU_2899791_0_0_3"/>
<name>K9TNY6_9CYAN</name>
<dbReference type="InParanoid" id="K9TNY6"/>
<evidence type="ECO:0000313" key="1">
    <source>
        <dbReference type="EMBL" id="AFY84123.1"/>
    </source>
</evidence>
<proteinExistence type="predicted"/>
<keyword evidence="2" id="KW-1185">Reference proteome</keyword>
<organism evidence="1 2">
    <name type="scientific">Oscillatoria acuminata PCC 6304</name>
    <dbReference type="NCBI Taxonomy" id="56110"/>
    <lineage>
        <taxon>Bacteria</taxon>
        <taxon>Bacillati</taxon>
        <taxon>Cyanobacteriota</taxon>
        <taxon>Cyanophyceae</taxon>
        <taxon>Oscillatoriophycideae</taxon>
        <taxon>Oscillatoriales</taxon>
        <taxon>Oscillatoriaceae</taxon>
        <taxon>Oscillatoria</taxon>
    </lineage>
</organism>
<accession>K9TNY6</accession>
<dbReference type="EMBL" id="CP003607">
    <property type="protein sequence ID" value="AFY84123.1"/>
    <property type="molecule type" value="Genomic_DNA"/>
</dbReference>
<gene>
    <name evidence="1" type="ORF">Oscil6304_4610</name>
</gene>
<dbReference type="AlphaFoldDB" id="K9TNY6"/>
<dbReference type="KEGG" id="oac:Oscil6304_4610"/>
<sequence>MVEGDWHKRPKTRNAIIGGLTVKAYPLVSKLKSKIRLLSHPLQWIAQTPINSGTRNIKETLT</sequence>
<evidence type="ECO:0000313" key="2">
    <source>
        <dbReference type="Proteomes" id="UP000010367"/>
    </source>
</evidence>